<keyword evidence="1" id="KW-0175">Coiled coil</keyword>
<dbReference type="VEuPathDB" id="PiroplasmaDB:BOVATA_044380"/>
<comment type="caution">
    <text evidence="3">The sequence shown here is derived from an EMBL/GenBank/DDBJ whole genome shotgun (WGS) entry which is preliminary data.</text>
</comment>
<dbReference type="RefSeq" id="XP_028869188.1">
    <property type="nucleotide sequence ID" value="XM_029013355.1"/>
</dbReference>
<feature type="transmembrane region" description="Helical" evidence="2">
    <location>
        <begin position="1793"/>
        <end position="1816"/>
    </location>
</feature>
<protein>
    <submittedName>
        <fullName evidence="3">Uncharacterized protein</fullName>
    </submittedName>
</protein>
<evidence type="ECO:0000313" key="3">
    <source>
        <dbReference type="EMBL" id="GBE62945.1"/>
    </source>
</evidence>
<feature type="coiled-coil region" evidence="1">
    <location>
        <begin position="100"/>
        <end position="157"/>
    </location>
</feature>
<gene>
    <name evidence="3" type="ORF">BOVATA_044380</name>
</gene>
<keyword evidence="4" id="KW-1185">Reference proteome</keyword>
<dbReference type="GeneID" id="39876715"/>
<evidence type="ECO:0000256" key="1">
    <source>
        <dbReference type="SAM" id="Coils"/>
    </source>
</evidence>
<proteinExistence type="predicted"/>
<reference evidence="3 4" key="1">
    <citation type="journal article" date="2017" name="BMC Genomics">
        <title>Whole-genome assembly of Babesia ovata and comparative genomics between closely related pathogens.</title>
        <authorList>
            <person name="Yamagishi J."/>
            <person name="Asada M."/>
            <person name="Hakimi H."/>
            <person name="Tanaka T.Q."/>
            <person name="Sugimoto C."/>
            <person name="Kawazu S."/>
        </authorList>
    </citation>
    <scope>NUCLEOTIDE SEQUENCE [LARGE SCALE GENOMIC DNA]</scope>
    <source>
        <strain evidence="3 4">Miyake</strain>
    </source>
</reference>
<dbReference type="EMBL" id="BDSA01000009">
    <property type="protein sequence ID" value="GBE62945.1"/>
    <property type="molecule type" value="Genomic_DNA"/>
</dbReference>
<evidence type="ECO:0000313" key="4">
    <source>
        <dbReference type="Proteomes" id="UP000236319"/>
    </source>
</evidence>
<accession>A0A2H6KIX7</accession>
<name>A0A2H6KIX7_9APIC</name>
<evidence type="ECO:0000256" key="2">
    <source>
        <dbReference type="SAM" id="Phobius"/>
    </source>
</evidence>
<keyword evidence="2" id="KW-1133">Transmembrane helix</keyword>
<keyword evidence="2" id="KW-0472">Membrane</keyword>
<keyword evidence="2" id="KW-0812">Transmembrane</keyword>
<sequence length="1855" mass="206455">MPGGKPWMILMPVLSGFIGKSDEVEKAILNGLHSNVSQLEKLLEASCGGEGCCKDAGEAINNLNEFNEKLKKHLNEEPIAAENLDNILSDCKLNPSDGPLDKLNKEITQKIDDLTRQIDELKNDNNDDNKSKNASEIDKLSKSLESHNASLKSLETLKELCDFAGKVKSSPNGNCKDILNNLCTGLEKFLGYEKGNYTGSGIVYSDLDRLCDGVMAFLHSVLKDVYEKQPYKVGKESHLKSVVDALNEKLCSGHKGFKSAIVKVADGVREYNREVERSNESVKEPINDLLSKVGSTLTDKLNEITSHIVSGPTKDLSAEQVDKVKTAEKLMKKALKQCQEDVKKFNDIFNLSNNKTMKNAVEYLNPNLSHRIKCATGSVEHETERLRALSDKESEDFNSMQESIQEVLKEHGECVKTKITEKVTELVRYLKDAVQKIVDQLKKISGTFNVYVNQLGKWIDNADAAITGAETQVKKILDEVSEGYGSTYPAQLRATADNLKTQADELYTAQEYVKTKVQEEVQKAIQAVKTLEDAVRYDLNGLKDDISSGIREYFDDYVRTVRGKVGEIRGGPRNNKGLQITLNNVRDHAKGFDVKFKAAIAYMIDKMLSGGALKLYISWYKPAEHKERIAQEITNLAASGTINSNSNEVHTVLQSIKSYLENFASAIEPSKNASGISNKIDLAIKDHISNLGSYNIFTLEKAIKTILTAVHSAVNGAAAEINTFVTESKIKNIHDAWTAAEHLNSRLTTALEKGSEATTEAFVPGSDVDTKLASNIPKTINRILDNKIGQTGTHGKDSNKIVNLDKMPASFKTATSDRPSKKVALTAAITKIQTDVTGALAGVERLQTEFMLKSSEIHNGLSRLCAEIKYAADIDPNSAKKKLELLKNLITQPQVDVMVNGKNQTQKGLNKIHTELSELRKKLDDGPIKAATDFVSGAGRLCEQYLKPVHEHVGQQVQKAQELITTQARKNHVNAIKRLLTSFAEKVEKDLKPLPQDILHDLTLGFKGFMAKFEEHFITNSKSIIGIKDIENTPSPEKSPLSQAVVKLHGSFKKFFHDYQKNTDFSKDFRNFETSNDALQKMLEGLITSQHFNNEFSNNLQSINNELRALHPSEFGPSSTSMLQSLKEGLDALTKELSKAYLNTYEGLPYEEADKDKYAKAFITSFYTIHDSLTEVKEKCNSEDQWKDKKCCEIQGRIKNPLGKFMKRCGFKIGHDENSKDSELQYPSDLNGQQILQKLLAKSFDDTEQIKHIKECLPDKTKTQIENTFNITHLLECLLHHVDTFNEVSHLALRTKPRSPCNVYEMLAWCSGLTYNRVWSPMRDITLLEQFDDPEKENKAQPDEDLGVPLTAVGTLYLDAYPHDISYNDTRDALTNLCSLSYDLLTAIVGTGDAATYYACDYCTNTMNLYYPSNPGECLDMLLDILRRVYPVLVYLCQMCSLDAKHNGWRQCQYGKDVSSGNRDCNQHSDQPSDCRPGSPLMLYLTDGLPGHLPHQLGSVGCKAKCSTCSTGSSKMPCLTPLGFRAFSVTKRTGKELCNVLTKLCGNQGILTTLYSALNCLLGRPPATFPDVFSFYYKLVRRWNGMQEGGKEHSIQQAITDKITATVGCNSSDAVSLLDSCRRMYDSPSHFMHNINDVCDIGYLVGCGQSDCGYIMRPLNASAYSVFVPKFAGSYLSYLIYACSSIYNFLEQLKNSFCDISCYDHQCGPCLNSAGCATGKHGTSQCGCRSIVQCRGVSSVFYRYGLAYADAAGRSQIRCQQFCTALDKILQSQTLKNFLSAIDEFMFTVRKNFIWTLVALWSLSLLYLLHIAVVRLDVLRIRSHLRSPSSHRIAAQSLLAAARVKALANVKYFSP</sequence>
<dbReference type="Proteomes" id="UP000236319">
    <property type="component" value="Unassembled WGS sequence"/>
</dbReference>
<organism evidence="3 4">
    <name type="scientific">Babesia ovata</name>
    <dbReference type="NCBI Taxonomy" id="189622"/>
    <lineage>
        <taxon>Eukaryota</taxon>
        <taxon>Sar</taxon>
        <taxon>Alveolata</taxon>
        <taxon>Apicomplexa</taxon>
        <taxon>Aconoidasida</taxon>
        <taxon>Piroplasmida</taxon>
        <taxon>Babesiidae</taxon>
        <taxon>Babesia</taxon>
    </lineage>
</organism>